<dbReference type="SUPFAM" id="SSF51161">
    <property type="entry name" value="Trimeric LpxA-like enzymes"/>
    <property type="match status" value="1"/>
</dbReference>
<dbReference type="EMBL" id="QJUM01000034">
    <property type="protein sequence ID" value="TBV00993.1"/>
    <property type="molecule type" value="Genomic_DNA"/>
</dbReference>
<name>A0A4Q9QVN6_9GAMM</name>
<sequence length="210" mass="23321">MGWWARYRKKKQLRAIARSPEIEKGARRFSIKYPHYEIGFGSYGLPEVHDFHEGATLKIGAYTSIAANVIILLGGHHRTDWVTTYPFPAKLSAAAGIEGYNGTRGDVVIGSDVWICTGSMILSGVSIGHGAVVAAGAVVTRDVEPYSIVAGNPARFLRWRFDDCQREALLASQWWQWPEEEVCAIAELLCSGDIDAFLQYARERPISTIY</sequence>
<dbReference type="Proteomes" id="UP000293172">
    <property type="component" value="Unassembled WGS sequence"/>
</dbReference>
<keyword evidence="2" id="KW-0808">Transferase</keyword>
<organism evidence="2 5">
    <name type="scientific">Phytopseudomonas dryadis</name>
    <dbReference type="NCBI Taxonomy" id="2487520"/>
    <lineage>
        <taxon>Bacteria</taxon>
        <taxon>Pseudomonadati</taxon>
        <taxon>Pseudomonadota</taxon>
        <taxon>Gammaproteobacteria</taxon>
        <taxon>Pseudomonadales</taxon>
        <taxon>Pseudomonadaceae</taxon>
        <taxon>Phytopseudomonas</taxon>
    </lineage>
</organism>
<evidence type="ECO:0000313" key="4">
    <source>
        <dbReference type="Proteomes" id="UP000291334"/>
    </source>
</evidence>
<evidence type="ECO:0000256" key="1">
    <source>
        <dbReference type="ARBA" id="ARBA00007274"/>
    </source>
</evidence>
<dbReference type="GO" id="GO:0016740">
    <property type="term" value="F:transferase activity"/>
    <property type="evidence" value="ECO:0007669"/>
    <property type="project" value="UniProtKB-KW"/>
</dbReference>
<dbReference type="RefSeq" id="WP_131173376.1">
    <property type="nucleotide sequence ID" value="NZ_QJUL01000033.1"/>
</dbReference>
<comment type="similarity">
    <text evidence="1">Belongs to the transferase hexapeptide repeat family.</text>
</comment>
<dbReference type="InterPro" id="IPR050179">
    <property type="entry name" value="Trans_hexapeptide_repeat"/>
</dbReference>
<dbReference type="PANTHER" id="PTHR43300">
    <property type="entry name" value="ACETYLTRANSFERASE"/>
    <property type="match status" value="1"/>
</dbReference>
<dbReference type="PANTHER" id="PTHR43300:SF11">
    <property type="entry name" value="ACETYLTRANSFERASE RV3034C-RELATED"/>
    <property type="match status" value="1"/>
</dbReference>
<evidence type="ECO:0000313" key="2">
    <source>
        <dbReference type="EMBL" id="TBU88012.1"/>
    </source>
</evidence>
<dbReference type="CDD" id="cd03349">
    <property type="entry name" value="LbH_XAT"/>
    <property type="match status" value="1"/>
</dbReference>
<dbReference type="InterPro" id="IPR001451">
    <property type="entry name" value="Hexapep"/>
</dbReference>
<comment type="caution">
    <text evidence="2">The sequence shown here is derived from an EMBL/GenBank/DDBJ whole genome shotgun (WGS) entry which is preliminary data.</text>
</comment>
<protein>
    <submittedName>
        <fullName evidence="2">Acetyltransferase</fullName>
    </submittedName>
</protein>
<dbReference type="Proteomes" id="UP000291334">
    <property type="component" value="Unassembled WGS sequence"/>
</dbReference>
<dbReference type="AlphaFoldDB" id="A0A4Q9QVN6"/>
<dbReference type="EMBL" id="QJUL01000033">
    <property type="protein sequence ID" value="TBU88012.1"/>
    <property type="molecule type" value="Genomic_DNA"/>
</dbReference>
<reference evidence="4 5" key="1">
    <citation type="submission" date="2018-06" db="EMBL/GenBank/DDBJ databases">
        <title>Three novel Pseudomonas species isolated from symptomatic oak.</title>
        <authorList>
            <person name="Bueno-Gonzalez V."/>
            <person name="Brady C."/>
        </authorList>
    </citation>
    <scope>NUCLEOTIDE SEQUENCE [LARGE SCALE GENOMIC DNA]</scope>
    <source>
        <strain evidence="3 4">P26B</strain>
        <strain evidence="2 5">P6B</strain>
    </source>
</reference>
<dbReference type="InterPro" id="IPR011004">
    <property type="entry name" value="Trimer_LpxA-like_sf"/>
</dbReference>
<keyword evidence="4" id="KW-1185">Reference proteome</keyword>
<dbReference type="Pfam" id="PF00132">
    <property type="entry name" value="Hexapep"/>
    <property type="match status" value="1"/>
</dbReference>
<accession>A0A4Q9QVN6</accession>
<proteinExistence type="inferred from homology"/>
<gene>
    <name evidence="3" type="ORF">DNK34_22130</name>
    <name evidence="2" type="ORF">DNK44_19245</name>
</gene>
<dbReference type="OrthoDB" id="9815592at2"/>
<dbReference type="Gene3D" id="2.160.10.10">
    <property type="entry name" value="Hexapeptide repeat proteins"/>
    <property type="match status" value="1"/>
</dbReference>
<evidence type="ECO:0000313" key="5">
    <source>
        <dbReference type="Proteomes" id="UP000293172"/>
    </source>
</evidence>
<evidence type="ECO:0000313" key="3">
    <source>
        <dbReference type="EMBL" id="TBV00993.1"/>
    </source>
</evidence>